<evidence type="ECO:0000256" key="1">
    <source>
        <dbReference type="SAM" id="MobiDB-lite"/>
    </source>
</evidence>
<name>A0A852TN24_9ACTN</name>
<dbReference type="InterPro" id="IPR016047">
    <property type="entry name" value="M23ase_b-sheet_dom"/>
</dbReference>
<dbReference type="Gene3D" id="2.70.70.10">
    <property type="entry name" value="Glucose Permease (Domain IIA)"/>
    <property type="match status" value="1"/>
</dbReference>
<keyword evidence="3" id="KW-0378">Hydrolase</keyword>
<dbReference type="PANTHER" id="PTHR21666">
    <property type="entry name" value="PEPTIDASE-RELATED"/>
    <property type="match status" value="1"/>
</dbReference>
<evidence type="ECO:0000313" key="4">
    <source>
        <dbReference type="Proteomes" id="UP000589036"/>
    </source>
</evidence>
<dbReference type="Proteomes" id="UP000589036">
    <property type="component" value="Unassembled WGS sequence"/>
</dbReference>
<dbReference type="SUPFAM" id="SSF51261">
    <property type="entry name" value="Duplicated hybrid motif"/>
    <property type="match status" value="1"/>
</dbReference>
<dbReference type="EMBL" id="JACCCC010000001">
    <property type="protein sequence ID" value="NYE45359.1"/>
    <property type="molecule type" value="Genomic_DNA"/>
</dbReference>
<dbReference type="Pfam" id="PF01551">
    <property type="entry name" value="Peptidase_M23"/>
    <property type="match status" value="1"/>
</dbReference>
<reference evidence="3 4" key="1">
    <citation type="submission" date="2020-07" db="EMBL/GenBank/DDBJ databases">
        <title>Sequencing the genomes of 1000 actinobacteria strains.</title>
        <authorList>
            <person name="Klenk H.-P."/>
        </authorList>
    </citation>
    <scope>NUCLEOTIDE SEQUENCE [LARGE SCALE GENOMIC DNA]</scope>
    <source>
        <strain evidence="3 4">CXB654</strain>
    </source>
</reference>
<keyword evidence="4" id="KW-1185">Reference proteome</keyword>
<dbReference type="AlphaFoldDB" id="A0A852TN24"/>
<feature type="domain" description="M23ase beta-sheet core" evidence="2">
    <location>
        <begin position="38"/>
        <end position="97"/>
    </location>
</feature>
<accession>A0A852TN24</accession>
<evidence type="ECO:0000259" key="2">
    <source>
        <dbReference type="Pfam" id="PF01551"/>
    </source>
</evidence>
<protein>
    <submittedName>
        <fullName evidence="3">Murein DD-endopeptidase MepM/ murein hydrolase activator NlpD</fullName>
    </submittedName>
</protein>
<feature type="region of interest" description="Disordered" evidence="1">
    <location>
        <begin position="72"/>
        <end position="92"/>
    </location>
</feature>
<dbReference type="InterPro" id="IPR050570">
    <property type="entry name" value="Cell_wall_metabolism_enzyme"/>
</dbReference>
<comment type="caution">
    <text evidence="3">The sequence shown here is derived from an EMBL/GenBank/DDBJ whole genome shotgun (WGS) entry which is preliminary data.</text>
</comment>
<sequence>MARSRDRMRDHRSRDSIPAAFCMVLAASRAAERDPWLLFGNHVVIDLGGGVHAVLAHLRRGTIRVRPGDRVTGGQPIGQCGNSGNSSEPHLHFQLMDGPDVAVAKGLPFCWSFEVAESLHSGVPRAQEPFVAPEPD</sequence>
<gene>
    <name evidence="3" type="ORF">HDA32_000479</name>
</gene>
<evidence type="ECO:0000313" key="3">
    <source>
        <dbReference type="EMBL" id="NYE45359.1"/>
    </source>
</evidence>
<dbReference type="CDD" id="cd12797">
    <property type="entry name" value="M23_peptidase"/>
    <property type="match status" value="1"/>
</dbReference>
<dbReference type="InterPro" id="IPR011055">
    <property type="entry name" value="Dup_hybrid_motif"/>
</dbReference>
<dbReference type="PANTHER" id="PTHR21666:SF270">
    <property type="entry name" value="MUREIN HYDROLASE ACTIVATOR ENVC"/>
    <property type="match status" value="1"/>
</dbReference>
<organism evidence="3 4">
    <name type="scientific">Spinactinospora alkalitolerans</name>
    <dbReference type="NCBI Taxonomy" id="687207"/>
    <lineage>
        <taxon>Bacteria</taxon>
        <taxon>Bacillati</taxon>
        <taxon>Actinomycetota</taxon>
        <taxon>Actinomycetes</taxon>
        <taxon>Streptosporangiales</taxon>
        <taxon>Nocardiopsidaceae</taxon>
        <taxon>Spinactinospora</taxon>
    </lineage>
</organism>
<dbReference type="GO" id="GO:0004222">
    <property type="term" value="F:metalloendopeptidase activity"/>
    <property type="evidence" value="ECO:0007669"/>
    <property type="project" value="TreeGrafter"/>
</dbReference>
<proteinExistence type="predicted"/>